<gene>
    <name evidence="2" type="ORF">T07_3820</name>
</gene>
<feature type="compositionally biased region" description="Polar residues" evidence="1">
    <location>
        <begin position="635"/>
        <end position="647"/>
    </location>
</feature>
<evidence type="ECO:0000313" key="2">
    <source>
        <dbReference type="EMBL" id="KRX20333.1"/>
    </source>
</evidence>
<dbReference type="InterPro" id="IPR043504">
    <property type="entry name" value="Peptidase_S1_PA_chymotrypsin"/>
</dbReference>
<dbReference type="Proteomes" id="UP000054630">
    <property type="component" value="Unassembled WGS sequence"/>
</dbReference>
<dbReference type="OrthoDB" id="5919744at2759"/>
<feature type="compositionally biased region" description="Low complexity" evidence="1">
    <location>
        <begin position="662"/>
        <end position="676"/>
    </location>
</feature>
<reference evidence="2 3" key="1">
    <citation type="submission" date="2015-01" db="EMBL/GenBank/DDBJ databases">
        <title>Evolution of Trichinella species and genotypes.</title>
        <authorList>
            <person name="Korhonen P.K."/>
            <person name="Edoardo P."/>
            <person name="Giuseppe L.R."/>
            <person name="Gasser R.B."/>
        </authorList>
    </citation>
    <scope>NUCLEOTIDE SEQUENCE [LARGE SCALE GENOMIC DNA]</scope>
    <source>
        <strain evidence="2">ISS37</strain>
    </source>
</reference>
<dbReference type="SUPFAM" id="SSF50494">
    <property type="entry name" value="Trypsin-like serine proteases"/>
    <property type="match status" value="1"/>
</dbReference>
<protein>
    <submittedName>
        <fullName evidence="2">Uncharacterized protein</fullName>
    </submittedName>
</protein>
<evidence type="ECO:0000313" key="3">
    <source>
        <dbReference type="Proteomes" id="UP000054630"/>
    </source>
</evidence>
<feature type="region of interest" description="Disordered" evidence="1">
    <location>
        <begin position="581"/>
        <end position="609"/>
    </location>
</feature>
<proteinExistence type="predicted"/>
<feature type="region of interest" description="Disordered" evidence="1">
    <location>
        <begin position="627"/>
        <end position="770"/>
    </location>
</feature>
<name>A0A0V0S0N8_9BILA</name>
<dbReference type="STRING" id="6336.A0A0V0S0N8"/>
<keyword evidence="3" id="KW-1185">Reference proteome</keyword>
<evidence type="ECO:0000256" key="1">
    <source>
        <dbReference type="SAM" id="MobiDB-lite"/>
    </source>
</evidence>
<feature type="compositionally biased region" description="Basic residues" evidence="1">
    <location>
        <begin position="696"/>
        <end position="716"/>
    </location>
</feature>
<organism evidence="2 3">
    <name type="scientific">Trichinella nelsoni</name>
    <dbReference type="NCBI Taxonomy" id="6336"/>
    <lineage>
        <taxon>Eukaryota</taxon>
        <taxon>Metazoa</taxon>
        <taxon>Ecdysozoa</taxon>
        <taxon>Nematoda</taxon>
        <taxon>Enoplea</taxon>
        <taxon>Dorylaimia</taxon>
        <taxon>Trichinellida</taxon>
        <taxon>Trichinellidae</taxon>
        <taxon>Trichinella</taxon>
    </lineage>
</organism>
<accession>A0A0V0S0N8</accession>
<dbReference type="EMBL" id="JYDL01000050">
    <property type="protein sequence ID" value="KRX20333.1"/>
    <property type="molecule type" value="Genomic_DNA"/>
</dbReference>
<comment type="caution">
    <text evidence="2">The sequence shown here is derived from an EMBL/GenBank/DDBJ whole genome shotgun (WGS) entry which is preliminary data.</text>
</comment>
<dbReference type="InterPro" id="IPR009003">
    <property type="entry name" value="Peptidase_S1_PA"/>
</dbReference>
<dbReference type="Gene3D" id="2.40.10.10">
    <property type="entry name" value="Trypsin-like serine proteases"/>
    <property type="match status" value="1"/>
</dbReference>
<sequence length="1288" mass="143793">MERTVFKIYSEISLADLQSQLTLQLIYLYLNGELDSKRENHFLYIGKWNDIEILNHIYSRAAGTLPIVKLQAQLPVTWIHFDDDDDLHDKFQYHYSMARKIFAPVGHQYSFVIGRDMSKECGKSVVQDFLNSSDNQTILPEEYMPWLIEVKGYCQGKKFGYQRITCQSFLVISDKENAYSDVILTTASCLFKETNCIRFHVFNPVNNETVNVAFFTTMAKSFKGMDHDIALLFLQSPIQFSRRTWPICFSSMINSIADFMDDCIFIRRSNVGQLENVKNRKAAQKQFALKKWQEMILNYNSWKGDGEAVMCRKDRRWFLKSVGGTSLSADKSMVKVILCKHVVVNYIPIDYQFKITNIEARINDQSKTSIDQQRCYVSVNQTFCCTFISIYFQKMQKLELALKHLHKRIEILADGKNSTIRMHELGAYRILLLCFLERNHFNDFSSLIFYHLGRLLKIPASCNPFKPDLSSEMHHADSILKGYSKELDNELPEEGNMTDNIFVSDKCRSALLHQAEHLRDCLHTTMKCNLMKKMLIFCASLVFIANNIYHIVTLGIASSFQELSNEKNGIAATVSDVTANSNSVASSNDLRKSGGKRKTAQHAEGEPSCLERKRAKILNLMQPVKNKRAADNLDHQNASDNAKSLKTTKYAIMTRKQNREIGQSAQKSSSKGNSSSENEKDKINVVPRKNVTLEMKKKKKNNKRRKKRARKSKSSNKKAIPTSAKPLSTETLEVGKSDSAVSPFEDISDNNRVTENESRASECIVSPDLHPSNTDSALQNELPENLEQPFLLCNVDSSANCEIPQQSEYSESIIQKDKNSVLLSTESPQNADSSNTVLESTMEIQTVLENGSVSKESEKLDIENEQASVPETLPSIDAQSEPAPLQHSTSVVECLTSGAASFSMINEGNSEPVAAVQSLVGSSASSSFSTLEIIDLSSYSESASASHSEKNIVIDLTGDDEEYICSNALFTNAVNETNKETSKMNTDENEPKEVETLLHSPKAAAVCDRNELRTEVNISDKEQNAFGISSEAVLVEKVQVSAEEVTAHAKSGGNAVLKTSGNQPLLFKKIALLKTALPKIGPDGKPLIIRSYRLLTSKSSVGCDKLRKNAECSATNIRKNVVIIKKNRVCEGNGKLLLLRQNVQMDGEKRNFNASGLRPLATLRELKRDQMRLSLLMAKFNKVGRGNFKNDALSASSNSLSSTLKLNSTNNGFCESSRAASTIHNGKVDKATKNVQVLTYVIDDAGKKHYRIQSRPSSIQAVLNEASSSGAAVLDSSKQSPETPITLI</sequence>